<dbReference type="Gene3D" id="3.10.330.10">
    <property type="match status" value="1"/>
</dbReference>
<dbReference type="Gene3D" id="2.40.40.50">
    <property type="entry name" value="Ubiquitin fusion degradation protein UFD1, N-terminal domain"/>
    <property type="match status" value="1"/>
</dbReference>
<dbReference type="GO" id="GO:0036503">
    <property type="term" value="P:ERAD pathway"/>
    <property type="evidence" value="ECO:0007669"/>
    <property type="project" value="TreeGrafter"/>
</dbReference>
<comment type="caution">
    <text evidence="6">The sequence shown here is derived from an EMBL/GenBank/DDBJ whole genome shotgun (WGS) entry which is preliminary data.</text>
</comment>
<evidence type="ECO:0008006" key="8">
    <source>
        <dbReference type="Google" id="ProtNLM"/>
    </source>
</evidence>
<evidence type="ECO:0000256" key="2">
    <source>
        <dbReference type="ARBA" id="ARBA00022786"/>
    </source>
</evidence>
<accession>A0A8S9WZY5</accession>
<evidence type="ECO:0000256" key="3">
    <source>
        <dbReference type="SAM" id="MobiDB-lite"/>
    </source>
</evidence>
<dbReference type="InterPro" id="IPR055417">
    <property type="entry name" value="UFD1_N1"/>
</dbReference>
<evidence type="ECO:0000313" key="6">
    <source>
        <dbReference type="EMBL" id="KAF6201688.1"/>
    </source>
</evidence>
<dbReference type="GO" id="GO:0031593">
    <property type="term" value="F:polyubiquitin modification-dependent protein binding"/>
    <property type="evidence" value="ECO:0007669"/>
    <property type="project" value="TreeGrafter"/>
</dbReference>
<dbReference type="GO" id="GO:0034098">
    <property type="term" value="C:VCP-NPL4-UFD1 AAA ATPase complex"/>
    <property type="evidence" value="ECO:0007669"/>
    <property type="project" value="TreeGrafter"/>
</dbReference>
<sequence length="270" mass="29835">MAAFTATLRIYPVTIQLAHPKTDMECGGKVVLPVSALHALTSRVAFLQKSPLLFMISHGTKNTHCGVLEFTAEEGNVNVPSWILDTLQVKVGDTVQISSVYLTKATFARFEPQSTDFLDISDPRAVLENHLRGFACLTEGDIIPIFYNNRSYLFKVEETKPAKAVCINECDMEVDFSAPVGYVQPSKEDKPKEVIVQGGPIAFSGQGFRLDGKQSKQPQVIKRVVPVPKVGQPNYDYKIGTIEFFRNDNSKGNNPEGSQKDRPPSSRSLN</sequence>
<dbReference type="AlphaFoldDB" id="A0A8S9WZY5"/>
<dbReference type="EMBL" id="WIXP02000012">
    <property type="protein sequence ID" value="KAF6201688.1"/>
    <property type="molecule type" value="Genomic_DNA"/>
</dbReference>
<evidence type="ECO:0000313" key="7">
    <source>
        <dbReference type="Proteomes" id="UP000466442"/>
    </source>
</evidence>
<name>A0A8S9WZY5_APOLU</name>
<dbReference type="GO" id="GO:0006511">
    <property type="term" value="P:ubiquitin-dependent protein catabolic process"/>
    <property type="evidence" value="ECO:0007669"/>
    <property type="project" value="InterPro"/>
</dbReference>
<evidence type="ECO:0000259" key="5">
    <source>
        <dbReference type="Pfam" id="PF24842"/>
    </source>
</evidence>
<protein>
    <recommendedName>
        <fullName evidence="8">Ubiquitin fusion degradation protein UFD1</fullName>
    </recommendedName>
</protein>
<dbReference type="PANTHER" id="PTHR12555">
    <property type="entry name" value="UBIQUITIN FUSION DEGRADATON PROTEIN 1"/>
    <property type="match status" value="1"/>
</dbReference>
<keyword evidence="2" id="KW-0833">Ubl conjugation pathway</keyword>
<keyword evidence="7" id="KW-1185">Reference proteome</keyword>
<proteinExistence type="inferred from homology"/>
<dbReference type="Proteomes" id="UP000466442">
    <property type="component" value="Linkage Group LG12"/>
</dbReference>
<dbReference type="PANTHER" id="PTHR12555:SF13">
    <property type="entry name" value="UBIQUITIN RECOGNITION FACTOR IN ER-ASSOCIATED DEGRADATION PROTEIN 1"/>
    <property type="match status" value="1"/>
</dbReference>
<feature type="region of interest" description="Disordered" evidence="3">
    <location>
        <begin position="246"/>
        <end position="270"/>
    </location>
</feature>
<feature type="domain" description="Ubiquitin fusion degradation protein UFD1 N-terminal subdomain 2" evidence="5">
    <location>
        <begin position="104"/>
        <end position="179"/>
    </location>
</feature>
<dbReference type="Pfam" id="PF24842">
    <property type="entry name" value="UFD1_N2"/>
    <property type="match status" value="1"/>
</dbReference>
<organism evidence="6 7">
    <name type="scientific">Apolygus lucorum</name>
    <name type="common">Small green plant bug</name>
    <name type="synonym">Lygocoris lucorum</name>
    <dbReference type="NCBI Taxonomy" id="248454"/>
    <lineage>
        <taxon>Eukaryota</taxon>
        <taxon>Metazoa</taxon>
        <taxon>Ecdysozoa</taxon>
        <taxon>Arthropoda</taxon>
        <taxon>Hexapoda</taxon>
        <taxon>Insecta</taxon>
        <taxon>Pterygota</taxon>
        <taxon>Neoptera</taxon>
        <taxon>Paraneoptera</taxon>
        <taxon>Hemiptera</taxon>
        <taxon>Heteroptera</taxon>
        <taxon>Panheteroptera</taxon>
        <taxon>Cimicomorpha</taxon>
        <taxon>Miridae</taxon>
        <taxon>Mirini</taxon>
        <taxon>Apolygus</taxon>
    </lineage>
</organism>
<evidence type="ECO:0000259" key="4">
    <source>
        <dbReference type="Pfam" id="PF03152"/>
    </source>
</evidence>
<reference evidence="6" key="1">
    <citation type="journal article" date="2021" name="Mol. Ecol. Resour.">
        <title>Apolygus lucorum genome provides insights into omnivorousness and mesophyll feeding.</title>
        <authorList>
            <person name="Liu Y."/>
            <person name="Liu H."/>
            <person name="Wang H."/>
            <person name="Huang T."/>
            <person name="Liu B."/>
            <person name="Yang B."/>
            <person name="Yin L."/>
            <person name="Li B."/>
            <person name="Zhang Y."/>
            <person name="Zhang S."/>
            <person name="Jiang F."/>
            <person name="Zhang X."/>
            <person name="Ren Y."/>
            <person name="Wang B."/>
            <person name="Wang S."/>
            <person name="Lu Y."/>
            <person name="Wu K."/>
            <person name="Fan W."/>
            <person name="Wang G."/>
        </authorList>
    </citation>
    <scope>NUCLEOTIDE SEQUENCE</scope>
    <source>
        <strain evidence="6">12Hb</strain>
    </source>
</reference>
<dbReference type="InterPro" id="IPR042299">
    <property type="entry name" value="Ufd1-like_Nn"/>
</dbReference>
<feature type="domain" description="Ubiquitin fusion degradation protein UFD1 N-terminal subdomain 1" evidence="4">
    <location>
        <begin position="4"/>
        <end position="102"/>
    </location>
</feature>
<gene>
    <name evidence="6" type="ORF">GE061_004083</name>
</gene>
<evidence type="ECO:0000256" key="1">
    <source>
        <dbReference type="ARBA" id="ARBA00006043"/>
    </source>
</evidence>
<dbReference type="OrthoDB" id="422728at2759"/>
<dbReference type="Pfam" id="PF03152">
    <property type="entry name" value="UFD1_N1"/>
    <property type="match status" value="1"/>
</dbReference>
<dbReference type="FunFam" id="3.10.330.10:FF:000002">
    <property type="entry name" value="ubiquitin fusion degradation protein 1 homolog"/>
    <property type="match status" value="1"/>
</dbReference>
<dbReference type="InterPro" id="IPR055418">
    <property type="entry name" value="UFD1_N2"/>
</dbReference>
<comment type="similarity">
    <text evidence="1">Belongs to the UFD1 family.</text>
</comment>
<dbReference type="InterPro" id="IPR004854">
    <property type="entry name" value="Ufd1-like"/>
</dbReference>